<dbReference type="AlphaFoldDB" id="A0A8J3F7Z1"/>
<evidence type="ECO:0000256" key="1">
    <source>
        <dbReference type="SAM" id="MobiDB-lite"/>
    </source>
</evidence>
<sequence length="212" mass="21668">MLELLTGTGLAAAAGLNAYIPMLVLGLLARYTALVGLPPGWEWLSNGWTLAILALLLVIEVVADKVPVVDHVNDVVQTVVRPAAGGLVFGAGAGSETATVTDPGSFFTSHQWVPVALGLVVALTVHGAKALARPAVNTLTVGAGAPVVSTAEDAASVSLSLAAVLLPVLVLVLLVALGFGIRWLLRRRRAARTAPPPIRPPGSTGPKPPDEP</sequence>
<proteinExistence type="predicted"/>
<gene>
    <name evidence="4" type="ORF">GCM10010123_11480</name>
</gene>
<evidence type="ECO:0000313" key="5">
    <source>
        <dbReference type="Proteomes" id="UP000649739"/>
    </source>
</evidence>
<protein>
    <submittedName>
        <fullName evidence="4">Membrane protein</fullName>
    </submittedName>
</protein>
<evidence type="ECO:0000259" key="3">
    <source>
        <dbReference type="Pfam" id="PF13548"/>
    </source>
</evidence>
<keyword evidence="2" id="KW-0812">Transmembrane</keyword>
<feature type="transmembrane region" description="Helical" evidence="2">
    <location>
        <begin position="43"/>
        <end position="63"/>
    </location>
</feature>
<feature type="domain" description="DUF4126" evidence="3">
    <location>
        <begin position="4"/>
        <end position="186"/>
    </location>
</feature>
<dbReference type="EMBL" id="BMQB01000002">
    <property type="protein sequence ID" value="GGJ83551.1"/>
    <property type="molecule type" value="Genomic_DNA"/>
</dbReference>
<reference evidence="4" key="2">
    <citation type="submission" date="2020-09" db="EMBL/GenBank/DDBJ databases">
        <authorList>
            <person name="Sun Q."/>
            <person name="Ohkuma M."/>
        </authorList>
    </citation>
    <scope>NUCLEOTIDE SEQUENCE</scope>
    <source>
        <strain evidence="4">JCM 3090</strain>
    </source>
</reference>
<organism evidence="4 5">
    <name type="scientific">Pilimelia anulata</name>
    <dbReference type="NCBI Taxonomy" id="53371"/>
    <lineage>
        <taxon>Bacteria</taxon>
        <taxon>Bacillati</taxon>
        <taxon>Actinomycetota</taxon>
        <taxon>Actinomycetes</taxon>
        <taxon>Micromonosporales</taxon>
        <taxon>Micromonosporaceae</taxon>
        <taxon>Pilimelia</taxon>
    </lineage>
</organism>
<dbReference type="Pfam" id="PF13548">
    <property type="entry name" value="DUF4126"/>
    <property type="match status" value="1"/>
</dbReference>
<evidence type="ECO:0000256" key="2">
    <source>
        <dbReference type="SAM" id="Phobius"/>
    </source>
</evidence>
<keyword evidence="2" id="KW-1133">Transmembrane helix</keyword>
<reference evidence="4" key="1">
    <citation type="journal article" date="2014" name="Int. J. Syst. Evol. Microbiol.">
        <title>Complete genome sequence of Corynebacterium casei LMG S-19264T (=DSM 44701T), isolated from a smear-ripened cheese.</title>
        <authorList>
            <consortium name="US DOE Joint Genome Institute (JGI-PGF)"/>
            <person name="Walter F."/>
            <person name="Albersmeier A."/>
            <person name="Kalinowski J."/>
            <person name="Ruckert C."/>
        </authorList>
    </citation>
    <scope>NUCLEOTIDE SEQUENCE</scope>
    <source>
        <strain evidence="4">JCM 3090</strain>
    </source>
</reference>
<comment type="caution">
    <text evidence="4">The sequence shown here is derived from an EMBL/GenBank/DDBJ whole genome shotgun (WGS) entry which is preliminary data.</text>
</comment>
<feature type="transmembrane region" description="Helical" evidence="2">
    <location>
        <begin position="159"/>
        <end position="185"/>
    </location>
</feature>
<feature type="region of interest" description="Disordered" evidence="1">
    <location>
        <begin position="193"/>
        <end position="212"/>
    </location>
</feature>
<keyword evidence="2" id="KW-0472">Membrane</keyword>
<keyword evidence="5" id="KW-1185">Reference proteome</keyword>
<dbReference type="InterPro" id="IPR025196">
    <property type="entry name" value="DUF4126"/>
</dbReference>
<feature type="transmembrane region" description="Helical" evidence="2">
    <location>
        <begin position="12"/>
        <end position="31"/>
    </location>
</feature>
<dbReference type="Proteomes" id="UP000649739">
    <property type="component" value="Unassembled WGS sequence"/>
</dbReference>
<name>A0A8J3F7Z1_9ACTN</name>
<evidence type="ECO:0000313" key="4">
    <source>
        <dbReference type="EMBL" id="GGJ83551.1"/>
    </source>
</evidence>
<accession>A0A8J3F7Z1</accession>
<dbReference type="RefSeq" id="WP_189168988.1">
    <property type="nucleotide sequence ID" value="NZ_BMQB01000002.1"/>
</dbReference>